<dbReference type="Pfam" id="PF01398">
    <property type="entry name" value="JAB"/>
    <property type="match status" value="1"/>
</dbReference>
<dbReference type="AlphaFoldDB" id="A0AAN7SPN1"/>
<dbReference type="InterPro" id="IPR000555">
    <property type="entry name" value="JAMM/MPN+_dom"/>
</dbReference>
<name>A0AAN7SPN1_9COLE</name>
<evidence type="ECO:0000259" key="2">
    <source>
        <dbReference type="PROSITE" id="PS50249"/>
    </source>
</evidence>
<feature type="domain" description="MPN" evidence="2">
    <location>
        <begin position="12"/>
        <end position="150"/>
    </location>
</feature>
<organism evidence="3 4">
    <name type="scientific">Aquatica leii</name>
    <dbReference type="NCBI Taxonomy" id="1421715"/>
    <lineage>
        <taxon>Eukaryota</taxon>
        <taxon>Metazoa</taxon>
        <taxon>Ecdysozoa</taxon>
        <taxon>Arthropoda</taxon>
        <taxon>Hexapoda</taxon>
        <taxon>Insecta</taxon>
        <taxon>Pterygota</taxon>
        <taxon>Neoptera</taxon>
        <taxon>Endopterygota</taxon>
        <taxon>Coleoptera</taxon>
        <taxon>Polyphaga</taxon>
        <taxon>Elateriformia</taxon>
        <taxon>Elateroidea</taxon>
        <taxon>Lampyridae</taxon>
        <taxon>Luciolinae</taxon>
        <taxon>Aquatica</taxon>
    </lineage>
</organism>
<gene>
    <name evidence="3" type="ORF">RN001_012812</name>
</gene>
<dbReference type="Proteomes" id="UP001353858">
    <property type="component" value="Unassembled WGS sequence"/>
</dbReference>
<accession>A0AAN7SPN1</accession>
<dbReference type="InterPro" id="IPR037518">
    <property type="entry name" value="MPN"/>
</dbReference>
<dbReference type="GO" id="GO:0008237">
    <property type="term" value="F:metallopeptidase activity"/>
    <property type="evidence" value="ECO:0007669"/>
    <property type="project" value="InterPro"/>
</dbReference>
<dbReference type="InterPro" id="IPR050242">
    <property type="entry name" value="JAMM_MPN+_peptidase_M67A"/>
</dbReference>
<dbReference type="InterPro" id="IPR040749">
    <property type="entry name" value="BRCC36_C"/>
</dbReference>
<comment type="caution">
    <text evidence="3">The sequence shown here is derived from an EMBL/GenBank/DDBJ whole genome shotgun (WGS) entry which is preliminary data.</text>
</comment>
<dbReference type="PANTHER" id="PTHR10410">
    <property type="entry name" value="EUKARYOTIC TRANSLATION INITIATION FACTOR 3 -RELATED"/>
    <property type="match status" value="1"/>
</dbReference>
<dbReference type="EMBL" id="JARPUR010000005">
    <property type="protein sequence ID" value="KAK4876390.1"/>
    <property type="molecule type" value="Genomic_DNA"/>
</dbReference>
<dbReference type="SMART" id="SM00232">
    <property type="entry name" value="JAB_MPN"/>
    <property type="match status" value="1"/>
</dbReference>
<feature type="coiled-coil region" evidence="1">
    <location>
        <begin position="231"/>
        <end position="258"/>
    </location>
</feature>
<proteinExistence type="predicted"/>
<dbReference type="Pfam" id="PF18110">
    <property type="entry name" value="BRCC36_C"/>
    <property type="match status" value="1"/>
</dbReference>
<dbReference type="Gene3D" id="3.40.140.10">
    <property type="entry name" value="Cytidine Deaminase, domain 2"/>
    <property type="match status" value="1"/>
</dbReference>
<dbReference type="SUPFAM" id="SSF102712">
    <property type="entry name" value="JAB1/MPN domain"/>
    <property type="match status" value="1"/>
</dbReference>
<sequence length="264" mass="30052">MSENHIPYLRNVYLSADVYAICLQHALTTEKEEVMGLLIGEVDQENAASHITACIILHRSDKQPDRVEISPEQLCEASIYADELAQKLNKPMRVLGWYHSHPHITVCPSHVDLGTQSTYQILDPLFVGLIFSVYGTESRTISSKVEVTCFQARGTANDLHRREIQLTIKPSQIQSHNLKALTDLPNILMKEVSDHFSEINDSEDELARLHNNALKTLQLTEITSKITLPMCDFLEMRLNSITTRMKELELLRESLKTEVELMNK</sequence>
<evidence type="ECO:0000313" key="3">
    <source>
        <dbReference type="EMBL" id="KAK4876390.1"/>
    </source>
</evidence>
<dbReference type="PROSITE" id="PS50249">
    <property type="entry name" value="MPN"/>
    <property type="match status" value="1"/>
</dbReference>
<keyword evidence="1" id="KW-0175">Coiled coil</keyword>
<evidence type="ECO:0000256" key="1">
    <source>
        <dbReference type="SAM" id="Coils"/>
    </source>
</evidence>
<evidence type="ECO:0000313" key="4">
    <source>
        <dbReference type="Proteomes" id="UP001353858"/>
    </source>
</evidence>
<keyword evidence="4" id="KW-1185">Reference proteome</keyword>
<reference evidence="4" key="1">
    <citation type="submission" date="2023-01" db="EMBL/GenBank/DDBJ databases">
        <title>Key to firefly adult light organ development and bioluminescence: homeobox transcription factors regulate luciferase expression and transportation to peroxisome.</title>
        <authorList>
            <person name="Fu X."/>
        </authorList>
    </citation>
    <scope>NUCLEOTIDE SEQUENCE [LARGE SCALE GENOMIC DNA]</scope>
</reference>
<protein>
    <recommendedName>
        <fullName evidence="2">MPN domain-containing protein</fullName>
    </recommendedName>
</protein>